<evidence type="ECO:0000256" key="3">
    <source>
        <dbReference type="ARBA" id="ARBA00022475"/>
    </source>
</evidence>
<name>A0ABW4JFT8_9BACL</name>
<feature type="transmembrane region" description="Helical" evidence="7">
    <location>
        <begin position="278"/>
        <end position="300"/>
    </location>
</feature>
<keyword evidence="4 7" id="KW-0812">Transmembrane</keyword>
<evidence type="ECO:0000313" key="9">
    <source>
        <dbReference type="EMBL" id="MFD1675254.1"/>
    </source>
</evidence>
<feature type="domain" description="ABC transmembrane type-1" evidence="8">
    <location>
        <begin position="86"/>
        <end position="299"/>
    </location>
</feature>
<dbReference type="InterPro" id="IPR051393">
    <property type="entry name" value="ABC_transporter_permease"/>
</dbReference>
<dbReference type="Proteomes" id="UP001597079">
    <property type="component" value="Unassembled WGS sequence"/>
</dbReference>
<proteinExistence type="inferred from homology"/>
<dbReference type="InterPro" id="IPR000515">
    <property type="entry name" value="MetI-like"/>
</dbReference>
<accession>A0ABW4JFT8</accession>
<gene>
    <name evidence="9" type="ORF">ACFSB2_11165</name>
</gene>
<protein>
    <submittedName>
        <fullName evidence="9">Carbohydrate ABC transporter permease</fullName>
    </submittedName>
</protein>
<keyword evidence="5 7" id="KW-1133">Transmembrane helix</keyword>
<comment type="similarity">
    <text evidence="7">Belongs to the binding-protein-dependent transport system permease family.</text>
</comment>
<dbReference type="Pfam" id="PF00528">
    <property type="entry name" value="BPD_transp_1"/>
    <property type="match status" value="1"/>
</dbReference>
<dbReference type="RefSeq" id="WP_377943130.1">
    <property type="nucleotide sequence ID" value="NZ_JBHUCX010000028.1"/>
</dbReference>
<evidence type="ECO:0000256" key="6">
    <source>
        <dbReference type="ARBA" id="ARBA00023136"/>
    </source>
</evidence>
<dbReference type="CDD" id="cd06261">
    <property type="entry name" value="TM_PBP2"/>
    <property type="match status" value="1"/>
</dbReference>
<evidence type="ECO:0000256" key="2">
    <source>
        <dbReference type="ARBA" id="ARBA00022448"/>
    </source>
</evidence>
<dbReference type="PANTHER" id="PTHR30193:SF37">
    <property type="entry name" value="INNER MEMBRANE ABC TRANSPORTER PERMEASE PROTEIN YCJO"/>
    <property type="match status" value="1"/>
</dbReference>
<dbReference type="PROSITE" id="PS50928">
    <property type="entry name" value="ABC_TM1"/>
    <property type="match status" value="1"/>
</dbReference>
<keyword evidence="3" id="KW-1003">Cell membrane</keyword>
<dbReference type="PANTHER" id="PTHR30193">
    <property type="entry name" value="ABC TRANSPORTER PERMEASE PROTEIN"/>
    <property type="match status" value="1"/>
</dbReference>
<keyword evidence="2 7" id="KW-0813">Transport</keyword>
<evidence type="ECO:0000256" key="4">
    <source>
        <dbReference type="ARBA" id="ARBA00022692"/>
    </source>
</evidence>
<dbReference type="InterPro" id="IPR035906">
    <property type="entry name" value="MetI-like_sf"/>
</dbReference>
<feature type="transmembrane region" description="Helical" evidence="7">
    <location>
        <begin position="26"/>
        <end position="45"/>
    </location>
</feature>
<evidence type="ECO:0000256" key="7">
    <source>
        <dbReference type="RuleBase" id="RU363032"/>
    </source>
</evidence>
<feature type="transmembrane region" description="Helical" evidence="7">
    <location>
        <begin position="182"/>
        <end position="205"/>
    </location>
</feature>
<reference evidence="10" key="1">
    <citation type="journal article" date="2019" name="Int. J. Syst. Evol. Microbiol.">
        <title>The Global Catalogue of Microorganisms (GCM) 10K type strain sequencing project: providing services to taxonomists for standard genome sequencing and annotation.</title>
        <authorList>
            <consortium name="The Broad Institute Genomics Platform"/>
            <consortium name="The Broad Institute Genome Sequencing Center for Infectious Disease"/>
            <person name="Wu L."/>
            <person name="Ma J."/>
        </authorList>
    </citation>
    <scope>NUCLEOTIDE SEQUENCE [LARGE SCALE GENOMIC DNA]</scope>
    <source>
        <strain evidence="10">CGMCC 1.12286</strain>
    </source>
</reference>
<dbReference type="EMBL" id="JBHUCX010000028">
    <property type="protein sequence ID" value="MFD1675254.1"/>
    <property type="molecule type" value="Genomic_DNA"/>
</dbReference>
<evidence type="ECO:0000256" key="5">
    <source>
        <dbReference type="ARBA" id="ARBA00022989"/>
    </source>
</evidence>
<sequence length="309" mass="34885">MSKNLEMKAAGIQPQKKVRNRFSDNGFSWLILAVPLFLYIIFRLLPAFEAVYLSLTNYSLLTLSGKFIGLQNYVQLFHDPVFWAALKNTVEYMIVTNFGTIIIGLGLAMLLNRRKRGTVLARAIIYIPAVLSVVVMSEIAIMVFGPSNTSLMNWIVHFFGVSQQNWLNNPRESLPSLMGMQLYQGMGTTMIFYLAALQGIPSHLYEAAKLDGANAWQVFYRITLPLLRPVTMMLIILGYIAGFQAFTQMQIMTNGGPDNHTMSVVLYLYNNGFIDYKMGLASAMGVCLFIIILVVSIVQFRISWRNQMN</sequence>
<comment type="subcellular location">
    <subcellularLocation>
        <location evidence="1 7">Cell membrane</location>
        <topology evidence="1 7">Multi-pass membrane protein</topology>
    </subcellularLocation>
</comment>
<dbReference type="SUPFAM" id="SSF161098">
    <property type="entry name" value="MetI-like"/>
    <property type="match status" value="1"/>
</dbReference>
<organism evidence="9 10">
    <name type="scientific">Alicyclobacillus fodiniaquatilis</name>
    <dbReference type="NCBI Taxonomy" id="1661150"/>
    <lineage>
        <taxon>Bacteria</taxon>
        <taxon>Bacillati</taxon>
        <taxon>Bacillota</taxon>
        <taxon>Bacilli</taxon>
        <taxon>Bacillales</taxon>
        <taxon>Alicyclobacillaceae</taxon>
        <taxon>Alicyclobacillus</taxon>
    </lineage>
</organism>
<evidence type="ECO:0000259" key="8">
    <source>
        <dbReference type="PROSITE" id="PS50928"/>
    </source>
</evidence>
<comment type="caution">
    <text evidence="9">The sequence shown here is derived from an EMBL/GenBank/DDBJ whole genome shotgun (WGS) entry which is preliminary data.</text>
</comment>
<evidence type="ECO:0000313" key="10">
    <source>
        <dbReference type="Proteomes" id="UP001597079"/>
    </source>
</evidence>
<keyword evidence="10" id="KW-1185">Reference proteome</keyword>
<feature type="transmembrane region" description="Helical" evidence="7">
    <location>
        <begin position="123"/>
        <end position="144"/>
    </location>
</feature>
<feature type="transmembrane region" description="Helical" evidence="7">
    <location>
        <begin position="92"/>
        <end position="111"/>
    </location>
</feature>
<keyword evidence="6 7" id="KW-0472">Membrane</keyword>
<feature type="transmembrane region" description="Helical" evidence="7">
    <location>
        <begin position="226"/>
        <end position="246"/>
    </location>
</feature>
<dbReference type="Gene3D" id="1.10.3720.10">
    <property type="entry name" value="MetI-like"/>
    <property type="match status" value="1"/>
</dbReference>
<evidence type="ECO:0000256" key="1">
    <source>
        <dbReference type="ARBA" id="ARBA00004651"/>
    </source>
</evidence>